<dbReference type="AlphaFoldDB" id="A0AB34IXJ3"/>
<gene>
    <name evidence="8" type="ORF">AB1Y20_007460</name>
</gene>
<dbReference type="GO" id="GO:0061630">
    <property type="term" value="F:ubiquitin protein ligase activity"/>
    <property type="evidence" value="ECO:0007669"/>
    <property type="project" value="TreeGrafter"/>
</dbReference>
<keyword evidence="6" id="KW-0472">Membrane</keyword>
<dbReference type="Pfam" id="PF13639">
    <property type="entry name" value="zf-RING_2"/>
    <property type="match status" value="1"/>
</dbReference>
<feature type="region of interest" description="Disordered" evidence="5">
    <location>
        <begin position="466"/>
        <end position="552"/>
    </location>
</feature>
<reference evidence="8 9" key="1">
    <citation type="journal article" date="2024" name="Science">
        <title>Giant polyketide synthase enzymes in the biosynthesis of giant marine polyether toxins.</title>
        <authorList>
            <person name="Fallon T.R."/>
            <person name="Shende V.V."/>
            <person name="Wierzbicki I.H."/>
            <person name="Pendleton A.L."/>
            <person name="Watervoot N.F."/>
            <person name="Auber R.P."/>
            <person name="Gonzalez D.J."/>
            <person name="Wisecaver J.H."/>
            <person name="Moore B.S."/>
        </authorList>
    </citation>
    <scope>NUCLEOTIDE SEQUENCE [LARGE SCALE GENOMIC DNA]</scope>
    <source>
        <strain evidence="8 9">12B1</strain>
    </source>
</reference>
<feature type="compositionally biased region" description="Low complexity" evidence="5">
    <location>
        <begin position="522"/>
        <end position="536"/>
    </location>
</feature>
<dbReference type="SMART" id="SM00744">
    <property type="entry name" value="RINGv"/>
    <property type="match status" value="1"/>
</dbReference>
<keyword evidence="3" id="KW-0862">Zinc</keyword>
<feature type="compositionally biased region" description="Polar residues" evidence="5">
    <location>
        <begin position="487"/>
        <end position="511"/>
    </location>
</feature>
<keyword evidence="6" id="KW-1133">Transmembrane helix</keyword>
<organism evidence="8 9">
    <name type="scientific">Prymnesium parvum</name>
    <name type="common">Toxic golden alga</name>
    <dbReference type="NCBI Taxonomy" id="97485"/>
    <lineage>
        <taxon>Eukaryota</taxon>
        <taxon>Haptista</taxon>
        <taxon>Haptophyta</taxon>
        <taxon>Prymnesiophyceae</taxon>
        <taxon>Prymnesiales</taxon>
        <taxon>Prymnesiaceae</taxon>
        <taxon>Prymnesium</taxon>
    </lineage>
</organism>
<dbReference type="CDD" id="cd00055">
    <property type="entry name" value="EGF_Lam"/>
    <property type="match status" value="1"/>
</dbReference>
<dbReference type="InterPro" id="IPR050731">
    <property type="entry name" value="HRD1_E3_ubiq-ligases"/>
</dbReference>
<evidence type="ECO:0000256" key="2">
    <source>
        <dbReference type="ARBA" id="ARBA00022771"/>
    </source>
</evidence>
<feature type="domain" description="RING-type" evidence="7">
    <location>
        <begin position="394"/>
        <end position="439"/>
    </location>
</feature>
<sequence>MECNCYRAFPCDTNGTCLCGDRFQGSADCFHCTPGLFGNFCQFSCGCVAANSLGTCDDETGECPCRPGYSGSRCELLDVVPSPHPPPAPPLPRPPPPSPTPPPPNPTRPVPAVPSPLSSPPPPSCPPPRPRPPPLPLPWQPPGPPRPPAPLWSTAACRATLEPGASSTCSACRSCGLSWCSLTRRCVCTSAECAPFANQDKASRCPDLWTGTCPSSTINGAICYSTGNSECSVCLTGYGNCGWCSYSTWDGASGRLVNGSAGCVFAGSSSAQLRSCNSPLVINAQEGCAVIGAERSVFELIQWVGTGILFNVIIYVMVLTGRAYRRRTREGPTTASPLQTHQDVNAGAGAPSSATSRRVSELLSAFAQLPTFEMPPDGRPKGEDPKALEDVSMCSICYNDYSENPLCSTLPCGHTFHRDCMRQWLQTGRSDTGECPLCKAPLLIDGVPVSQLMAARFEAMSSASAASRATQSCRAQGSRREGDTRTSNEVVDQQQIELQSIATSTTRSLNPSGGGHQETVEESNASESEAAEESSSCRTPSECSPAPHRELV</sequence>
<dbReference type="PRINTS" id="PR01217">
    <property type="entry name" value="PRICHEXTENSN"/>
</dbReference>
<dbReference type="SMART" id="SM01197">
    <property type="entry name" value="FANCL_C"/>
    <property type="match status" value="1"/>
</dbReference>
<evidence type="ECO:0000256" key="3">
    <source>
        <dbReference type="ARBA" id="ARBA00022833"/>
    </source>
</evidence>
<proteinExistence type="predicted"/>
<dbReference type="InterPro" id="IPR002049">
    <property type="entry name" value="LE_dom"/>
</dbReference>
<evidence type="ECO:0000256" key="1">
    <source>
        <dbReference type="ARBA" id="ARBA00022723"/>
    </source>
</evidence>
<dbReference type="InterPro" id="IPR001841">
    <property type="entry name" value="Znf_RING"/>
</dbReference>
<feature type="compositionally biased region" description="Pro residues" evidence="5">
    <location>
        <begin position="82"/>
        <end position="145"/>
    </location>
</feature>
<dbReference type="GO" id="GO:0008270">
    <property type="term" value="F:zinc ion binding"/>
    <property type="evidence" value="ECO:0007669"/>
    <property type="project" value="UniProtKB-KW"/>
</dbReference>
<feature type="compositionally biased region" description="Low complexity" evidence="5">
    <location>
        <begin position="466"/>
        <end position="475"/>
    </location>
</feature>
<comment type="caution">
    <text evidence="8">The sequence shown here is derived from an EMBL/GenBank/DDBJ whole genome shotgun (WGS) entry which is preliminary data.</text>
</comment>
<accession>A0AB34IXJ3</accession>
<evidence type="ECO:0000256" key="5">
    <source>
        <dbReference type="SAM" id="MobiDB-lite"/>
    </source>
</evidence>
<dbReference type="PROSITE" id="PS01186">
    <property type="entry name" value="EGF_2"/>
    <property type="match status" value="1"/>
</dbReference>
<keyword evidence="1" id="KW-0479">Metal-binding</keyword>
<evidence type="ECO:0000259" key="7">
    <source>
        <dbReference type="PROSITE" id="PS50089"/>
    </source>
</evidence>
<feature type="region of interest" description="Disordered" evidence="5">
    <location>
        <begin position="81"/>
        <end position="145"/>
    </location>
</feature>
<dbReference type="EMBL" id="JBGBPQ010000017">
    <property type="protein sequence ID" value="KAL1507852.1"/>
    <property type="molecule type" value="Genomic_DNA"/>
</dbReference>
<evidence type="ECO:0000256" key="6">
    <source>
        <dbReference type="SAM" id="Phobius"/>
    </source>
</evidence>
<dbReference type="Gene3D" id="2.170.300.10">
    <property type="entry name" value="Tie2 ligand-binding domain superfamily"/>
    <property type="match status" value="1"/>
</dbReference>
<dbReference type="PANTHER" id="PTHR22763:SF190">
    <property type="entry name" value="RING FINGER PROTEIN 24"/>
    <property type="match status" value="1"/>
</dbReference>
<evidence type="ECO:0000256" key="4">
    <source>
        <dbReference type="PROSITE-ProRule" id="PRU00175"/>
    </source>
</evidence>
<feature type="region of interest" description="Disordered" evidence="5">
    <location>
        <begin position="330"/>
        <end position="352"/>
    </location>
</feature>
<dbReference type="InterPro" id="IPR000742">
    <property type="entry name" value="EGF"/>
</dbReference>
<keyword evidence="2 4" id="KW-0863">Zinc-finger</keyword>
<feature type="compositionally biased region" description="Polar residues" evidence="5">
    <location>
        <begin position="331"/>
        <end position="343"/>
    </location>
</feature>
<dbReference type="PANTHER" id="PTHR22763">
    <property type="entry name" value="RING ZINC FINGER PROTEIN"/>
    <property type="match status" value="1"/>
</dbReference>
<dbReference type="SUPFAM" id="SSF57850">
    <property type="entry name" value="RING/U-box"/>
    <property type="match status" value="1"/>
</dbReference>
<dbReference type="GO" id="GO:0012505">
    <property type="term" value="C:endomembrane system"/>
    <property type="evidence" value="ECO:0007669"/>
    <property type="project" value="TreeGrafter"/>
</dbReference>
<dbReference type="Proteomes" id="UP001515480">
    <property type="component" value="Unassembled WGS sequence"/>
</dbReference>
<feature type="transmembrane region" description="Helical" evidence="6">
    <location>
        <begin position="300"/>
        <end position="319"/>
    </location>
</feature>
<name>A0AB34IXJ3_PRYPA</name>
<evidence type="ECO:0000313" key="8">
    <source>
        <dbReference type="EMBL" id="KAL1507852.1"/>
    </source>
</evidence>
<dbReference type="SMART" id="SM00184">
    <property type="entry name" value="RING"/>
    <property type="match status" value="1"/>
</dbReference>
<dbReference type="InterPro" id="IPR013083">
    <property type="entry name" value="Znf_RING/FYVE/PHD"/>
</dbReference>
<dbReference type="InterPro" id="IPR011016">
    <property type="entry name" value="Znf_RING-CH"/>
</dbReference>
<dbReference type="Gene3D" id="3.30.40.10">
    <property type="entry name" value="Zinc/RING finger domain, C3HC4 (zinc finger)"/>
    <property type="match status" value="1"/>
</dbReference>
<keyword evidence="9" id="KW-1185">Reference proteome</keyword>
<evidence type="ECO:0000313" key="9">
    <source>
        <dbReference type="Proteomes" id="UP001515480"/>
    </source>
</evidence>
<dbReference type="PROSITE" id="PS50089">
    <property type="entry name" value="ZF_RING_2"/>
    <property type="match status" value="1"/>
</dbReference>
<protein>
    <recommendedName>
        <fullName evidence="7">RING-type domain-containing protein</fullName>
    </recommendedName>
</protein>
<keyword evidence="6" id="KW-0812">Transmembrane</keyword>
<dbReference type="GO" id="GO:0043161">
    <property type="term" value="P:proteasome-mediated ubiquitin-dependent protein catabolic process"/>
    <property type="evidence" value="ECO:0007669"/>
    <property type="project" value="TreeGrafter"/>
</dbReference>